<feature type="non-terminal residue" evidence="1">
    <location>
        <position position="43"/>
    </location>
</feature>
<gene>
    <name evidence="1" type="ORF">SAMN04488053_11722</name>
</gene>
<reference evidence="2" key="1">
    <citation type="submission" date="2016-10" db="EMBL/GenBank/DDBJ databases">
        <authorList>
            <person name="Varghese N."/>
            <person name="Submissions S."/>
        </authorList>
    </citation>
    <scope>NUCLEOTIDE SEQUENCE [LARGE SCALE GENOMIC DNA]</scope>
    <source>
        <strain evidence="2">CGMCC 1.10369</strain>
    </source>
</reference>
<proteinExistence type="predicted"/>
<name>A0A1H0KCZ7_9BACI</name>
<evidence type="ECO:0000313" key="2">
    <source>
        <dbReference type="Proteomes" id="UP000198778"/>
    </source>
</evidence>
<keyword evidence="2" id="KW-1185">Reference proteome</keyword>
<accession>A0A1H0KCZ7</accession>
<dbReference type="AlphaFoldDB" id="A0A1H0KCZ7"/>
<evidence type="ECO:0000313" key="1">
    <source>
        <dbReference type="EMBL" id="SDO53818.1"/>
    </source>
</evidence>
<sequence>MPAYFTVAPAILLRTGYADMKTVYTLLRTGYTNIQISYTDIKS</sequence>
<dbReference type="EMBL" id="FNIL01000017">
    <property type="protein sequence ID" value="SDO53818.1"/>
    <property type="molecule type" value="Genomic_DNA"/>
</dbReference>
<dbReference type="Proteomes" id="UP000198778">
    <property type="component" value="Unassembled WGS sequence"/>
</dbReference>
<organism evidence="1 2">
    <name type="scientific">Alkalicoccus daliensis</name>
    <dbReference type="NCBI Taxonomy" id="745820"/>
    <lineage>
        <taxon>Bacteria</taxon>
        <taxon>Bacillati</taxon>
        <taxon>Bacillota</taxon>
        <taxon>Bacilli</taxon>
        <taxon>Bacillales</taxon>
        <taxon>Bacillaceae</taxon>
        <taxon>Alkalicoccus</taxon>
    </lineage>
</organism>
<protein>
    <submittedName>
        <fullName evidence="1">Uncharacterized protein</fullName>
    </submittedName>
</protein>